<dbReference type="SUPFAM" id="SSF160443">
    <property type="entry name" value="SMR domain-like"/>
    <property type="match status" value="1"/>
</dbReference>
<dbReference type="PANTHER" id="PTHR35562:SF2">
    <property type="entry name" value="DNA ENDONUCLEASE SMRA-RELATED"/>
    <property type="match status" value="1"/>
</dbReference>
<keyword evidence="3" id="KW-0540">Nuclease</keyword>
<feature type="region of interest" description="Disordered" evidence="1">
    <location>
        <begin position="32"/>
        <end position="54"/>
    </location>
</feature>
<dbReference type="Gene3D" id="3.30.1370.110">
    <property type="match status" value="1"/>
</dbReference>
<name>A0A1J5QBF5_9ZZZZ</name>
<dbReference type="GO" id="GO:0004519">
    <property type="term" value="F:endonuclease activity"/>
    <property type="evidence" value="ECO:0007669"/>
    <property type="project" value="UniProtKB-KW"/>
</dbReference>
<feature type="domain" description="Smr" evidence="2">
    <location>
        <begin position="106"/>
        <end position="187"/>
    </location>
</feature>
<dbReference type="AlphaFoldDB" id="A0A1J5QBF5"/>
<keyword evidence="3" id="KW-0378">Hydrolase</keyword>
<comment type="caution">
    <text evidence="3">The sequence shown here is derived from an EMBL/GenBank/DDBJ whole genome shotgun (WGS) entry which is preliminary data.</text>
</comment>
<dbReference type="EMBL" id="MLJW01001019">
    <property type="protein sequence ID" value="OIQ80736.1"/>
    <property type="molecule type" value="Genomic_DNA"/>
</dbReference>
<evidence type="ECO:0000259" key="2">
    <source>
        <dbReference type="PROSITE" id="PS50828"/>
    </source>
</evidence>
<dbReference type="InterPro" id="IPR036063">
    <property type="entry name" value="Smr_dom_sf"/>
</dbReference>
<organism evidence="3">
    <name type="scientific">mine drainage metagenome</name>
    <dbReference type="NCBI Taxonomy" id="410659"/>
    <lineage>
        <taxon>unclassified sequences</taxon>
        <taxon>metagenomes</taxon>
        <taxon>ecological metagenomes</taxon>
    </lineage>
</organism>
<sequence length="190" mass="21112">MRPKRPARHAPSVIDPDARALFRAAVADACPLPPPDRVQLAPEPPPALPLQSQRDEREALAASLSDEIDVDRLLETDAELSFRRPGIGSDTLRRLRRGHWVVQGELDLHGMRRDEARDALLEFIHRAQAQDRRCLRVIHGKGLSSPGREPVLKHKVRRWLVQIDAVLAFCQAGPADGGAGALLLLLRAKR</sequence>
<accession>A0A1J5QBF5</accession>
<dbReference type="EC" id="3.1.-.-" evidence="3"/>
<dbReference type="Pfam" id="PF01713">
    <property type="entry name" value="Smr"/>
    <property type="match status" value="1"/>
</dbReference>
<keyword evidence="3" id="KW-0255">Endonuclease</keyword>
<dbReference type="PROSITE" id="PS50828">
    <property type="entry name" value="SMR"/>
    <property type="match status" value="1"/>
</dbReference>
<evidence type="ECO:0000313" key="3">
    <source>
        <dbReference type="EMBL" id="OIQ80736.1"/>
    </source>
</evidence>
<reference evidence="3" key="1">
    <citation type="submission" date="2016-10" db="EMBL/GenBank/DDBJ databases">
        <title>Sequence of Gallionella enrichment culture.</title>
        <authorList>
            <person name="Poehlein A."/>
            <person name="Muehling M."/>
            <person name="Daniel R."/>
        </authorList>
    </citation>
    <scope>NUCLEOTIDE SEQUENCE</scope>
</reference>
<dbReference type="PANTHER" id="PTHR35562">
    <property type="entry name" value="DNA ENDONUCLEASE SMRA-RELATED"/>
    <property type="match status" value="1"/>
</dbReference>
<gene>
    <name evidence="3" type="primary">smrA_6</name>
    <name evidence="3" type="ORF">GALL_375010</name>
</gene>
<feature type="compositionally biased region" description="Pro residues" evidence="1">
    <location>
        <begin position="32"/>
        <end position="48"/>
    </location>
</feature>
<dbReference type="GO" id="GO:0016787">
    <property type="term" value="F:hydrolase activity"/>
    <property type="evidence" value="ECO:0007669"/>
    <property type="project" value="UniProtKB-KW"/>
</dbReference>
<dbReference type="InterPro" id="IPR002625">
    <property type="entry name" value="Smr_dom"/>
</dbReference>
<evidence type="ECO:0000256" key="1">
    <source>
        <dbReference type="SAM" id="MobiDB-lite"/>
    </source>
</evidence>
<dbReference type="SMART" id="SM00463">
    <property type="entry name" value="SMR"/>
    <property type="match status" value="1"/>
</dbReference>
<protein>
    <submittedName>
        <fullName evidence="3">Putative DNA endonuclease SmrA</fullName>
        <ecNumber evidence="3">3.1.-.-</ecNumber>
    </submittedName>
</protein>
<proteinExistence type="predicted"/>